<sequence length="67" mass="8053">LKHLRNLKFLDLRNNKITQIESLKELRKLRCLYLGFNRIKIPCNLELSEHLNIPDIKNIEDLNKLNQ</sequence>
<protein>
    <recommendedName>
        <fullName evidence="3">Leucine-rich repeat domain-containing protein</fullName>
    </recommendedName>
</protein>
<dbReference type="SMART" id="SM00365">
    <property type="entry name" value="LRR_SD22"/>
    <property type="match status" value="2"/>
</dbReference>
<dbReference type="Pfam" id="PF13855">
    <property type="entry name" value="LRR_8"/>
    <property type="match status" value="1"/>
</dbReference>
<evidence type="ECO:0000313" key="2">
    <source>
        <dbReference type="EMBL" id="KKN57007.1"/>
    </source>
</evidence>
<evidence type="ECO:0008006" key="3">
    <source>
        <dbReference type="Google" id="ProtNLM"/>
    </source>
</evidence>
<gene>
    <name evidence="2" type="ORF">LCGC14_0566680</name>
    <name evidence="1" type="ORF">LCGC14_2365680</name>
</gene>
<reference evidence="1" key="1">
    <citation type="journal article" date="2015" name="Nature">
        <title>Complex archaea that bridge the gap between prokaryotes and eukaryotes.</title>
        <authorList>
            <person name="Spang A."/>
            <person name="Saw J.H."/>
            <person name="Jorgensen S.L."/>
            <person name="Zaremba-Niedzwiedzka K."/>
            <person name="Martijn J."/>
            <person name="Lind A.E."/>
            <person name="van Eijk R."/>
            <person name="Schleper C."/>
            <person name="Guy L."/>
            <person name="Ettema T.J."/>
        </authorList>
    </citation>
    <scope>NUCLEOTIDE SEQUENCE</scope>
</reference>
<dbReference type="AlphaFoldDB" id="A0A0F9C5I5"/>
<dbReference type="SUPFAM" id="SSF52058">
    <property type="entry name" value="L domain-like"/>
    <property type="match status" value="1"/>
</dbReference>
<comment type="caution">
    <text evidence="1">The sequence shown here is derived from an EMBL/GenBank/DDBJ whole genome shotgun (WGS) entry which is preliminary data.</text>
</comment>
<dbReference type="Gene3D" id="3.80.10.10">
    <property type="entry name" value="Ribonuclease Inhibitor"/>
    <property type="match status" value="1"/>
</dbReference>
<dbReference type="EMBL" id="LAZR01000824">
    <property type="protein sequence ID" value="KKN57007.1"/>
    <property type="molecule type" value="Genomic_DNA"/>
</dbReference>
<name>A0A0F9C5I5_9ZZZZ</name>
<organism evidence="1">
    <name type="scientific">marine sediment metagenome</name>
    <dbReference type="NCBI Taxonomy" id="412755"/>
    <lineage>
        <taxon>unclassified sequences</taxon>
        <taxon>metagenomes</taxon>
        <taxon>ecological metagenomes</taxon>
    </lineage>
</organism>
<dbReference type="InterPro" id="IPR032675">
    <property type="entry name" value="LRR_dom_sf"/>
</dbReference>
<feature type="non-terminal residue" evidence="1">
    <location>
        <position position="1"/>
    </location>
</feature>
<dbReference type="EMBL" id="LAZR01034761">
    <property type="protein sequence ID" value="KKL44439.1"/>
    <property type="molecule type" value="Genomic_DNA"/>
</dbReference>
<dbReference type="PROSITE" id="PS51450">
    <property type="entry name" value="LRR"/>
    <property type="match status" value="1"/>
</dbReference>
<dbReference type="InterPro" id="IPR001611">
    <property type="entry name" value="Leu-rich_rpt"/>
</dbReference>
<evidence type="ECO:0000313" key="1">
    <source>
        <dbReference type="EMBL" id="KKL44439.1"/>
    </source>
</evidence>
<proteinExistence type="predicted"/>
<accession>A0A0F9C5I5</accession>